<dbReference type="RefSeq" id="WP_249699527.1">
    <property type="nucleotide sequence ID" value="NZ_JAMFLX010000012.1"/>
</dbReference>
<evidence type="ECO:0000313" key="3">
    <source>
        <dbReference type="Proteomes" id="UP001203338"/>
    </source>
</evidence>
<dbReference type="EMBL" id="JAMFLX010000012">
    <property type="protein sequence ID" value="MCL6270335.1"/>
    <property type="molecule type" value="Genomic_DNA"/>
</dbReference>
<dbReference type="InterPro" id="IPR000182">
    <property type="entry name" value="GNAT_dom"/>
</dbReference>
<dbReference type="Proteomes" id="UP001203338">
    <property type="component" value="Unassembled WGS sequence"/>
</dbReference>
<keyword evidence="2" id="KW-0808">Transferase</keyword>
<reference evidence="2 3" key="1">
    <citation type="submission" date="2022-05" db="EMBL/GenBank/DDBJ databases">
        <authorList>
            <person name="Park J.-S."/>
        </authorList>
    </citation>
    <scope>NUCLEOTIDE SEQUENCE [LARGE SCALE GENOMIC DNA]</scope>
    <source>
        <strain evidence="2 3">2012CJ34-2</strain>
    </source>
</reference>
<keyword evidence="2" id="KW-0012">Acyltransferase</keyword>
<dbReference type="InterPro" id="IPR016181">
    <property type="entry name" value="Acyl_CoA_acyltransferase"/>
</dbReference>
<dbReference type="Gene3D" id="3.40.630.30">
    <property type="match status" value="1"/>
</dbReference>
<dbReference type="SUPFAM" id="SSF55729">
    <property type="entry name" value="Acyl-CoA N-acyltransferases (Nat)"/>
    <property type="match status" value="1"/>
</dbReference>
<dbReference type="GO" id="GO:0016746">
    <property type="term" value="F:acyltransferase activity"/>
    <property type="evidence" value="ECO:0007669"/>
    <property type="project" value="UniProtKB-KW"/>
</dbReference>
<name>A0ABT0PG34_9GAMM</name>
<dbReference type="InterPro" id="IPR052729">
    <property type="entry name" value="Acyl/Acetyltrans_Enzymes"/>
</dbReference>
<dbReference type="Pfam" id="PF13508">
    <property type="entry name" value="Acetyltransf_7"/>
    <property type="match status" value="1"/>
</dbReference>
<sequence length="282" mass="31590">MQTSISAMTPAEAELMMEQVRQEGWNPGIRDAVTFNKVNPNGLLCSHIGGKPIGFSSVMIYDQHYAFFGLYLVYKEFRGQGHGMEMTRRCLSLAGKRCIGLDGVTNNINMYAKIGFRPTYRNLRYLLSRENAPYPQNFDIAITPITNVPRHQLCSFDYTYFPACRSRFLDIWCYQPGATALCALNDGELVGYIVVRPCVFGSKVGPLFARTKAAAWELLSAATESSTRWPLILDIPEPNYRAVNLASELRMELTGEVVRMHIGTPRSIDMSGVYSVTNLETG</sequence>
<evidence type="ECO:0000259" key="1">
    <source>
        <dbReference type="PROSITE" id="PS51186"/>
    </source>
</evidence>
<dbReference type="InterPro" id="IPR041496">
    <property type="entry name" value="YitH/HolE_GNAT"/>
</dbReference>
<gene>
    <name evidence="2" type="ORF">M3P05_10425</name>
</gene>
<dbReference type="PANTHER" id="PTHR47237:SF1">
    <property type="entry name" value="SLL0310 PROTEIN"/>
    <property type="match status" value="1"/>
</dbReference>
<accession>A0ABT0PG34</accession>
<keyword evidence="3" id="KW-1185">Reference proteome</keyword>
<protein>
    <submittedName>
        <fullName evidence="2">GNAT family N-acetyltransferase</fullName>
        <ecNumber evidence="2">2.3.1.-</ecNumber>
    </submittedName>
</protein>
<comment type="caution">
    <text evidence="2">The sequence shown here is derived from an EMBL/GenBank/DDBJ whole genome shotgun (WGS) entry which is preliminary data.</text>
</comment>
<dbReference type="PANTHER" id="PTHR47237">
    <property type="entry name" value="SLL0310 PROTEIN"/>
    <property type="match status" value="1"/>
</dbReference>
<organism evidence="2 3">
    <name type="scientific">Parendozoicomonas callyspongiae</name>
    <dbReference type="NCBI Taxonomy" id="2942213"/>
    <lineage>
        <taxon>Bacteria</taxon>
        <taxon>Pseudomonadati</taxon>
        <taxon>Pseudomonadota</taxon>
        <taxon>Gammaproteobacteria</taxon>
        <taxon>Oceanospirillales</taxon>
        <taxon>Endozoicomonadaceae</taxon>
        <taxon>Parendozoicomonas</taxon>
    </lineage>
</organism>
<dbReference type="CDD" id="cd04301">
    <property type="entry name" value="NAT_SF"/>
    <property type="match status" value="1"/>
</dbReference>
<dbReference type="Gene3D" id="3.40.630.90">
    <property type="match status" value="1"/>
</dbReference>
<dbReference type="Pfam" id="PF18014">
    <property type="entry name" value="Acetyltransf_18"/>
    <property type="match status" value="1"/>
</dbReference>
<feature type="domain" description="N-acetyltransferase" evidence="1">
    <location>
        <begin position="3"/>
        <end position="132"/>
    </location>
</feature>
<dbReference type="PROSITE" id="PS51186">
    <property type="entry name" value="GNAT"/>
    <property type="match status" value="1"/>
</dbReference>
<dbReference type="EC" id="2.3.1.-" evidence="2"/>
<proteinExistence type="predicted"/>
<evidence type="ECO:0000313" key="2">
    <source>
        <dbReference type="EMBL" id="MCL6270335.1"/>
    </source>
</evidence>